<evidence type="ECO:0000313" key="5">
    <source>
        <dbReference type="Proteomes" id="UP001217044"/>
    </source>
</evidence>
<dbReference type="EMBL" id="CP115165">
    <property type="protein sequence ID" value="WDA59098.1"/>
    <property type="molecule type" value="Genomic_DNA"/>
</dbReference>
<dbReference type="InterPro" id="IPR054216">
    <property type="entry name" value="DUF6930"/>
</dbReference>
<dbReference type="InterPro" id="IPR012912">
    <property type="entry name" value="Plasmid_pRiA4b_Orf3-like"/>
</dbReference>
<dbReference type="Pfam" id="PF07929">
    <property type="entry name" value="PRiA4_ORF3"/>
    <property type="match status" value="1"/>
</dbReference>
<evidence type="ECO:0000259" key="3">
    <source>
        <dbReference type="Pfam" id="PF22007"/>
    </source>
</evidence>
<protein>
    <submittedName>
        <fullName evidence="4">Uncharacterized protein</fullName>
    </submittedName>
</protein>
<accession>A0ABY7V1N3</accession>
<keyword evidence="5" id="KW-1185">Reference proteome</keyword>
<dbReference type="RefSeq" id="WP_273989406.1">
    <property type="nucleotide sequence ID" value="NZ_BAABQT010000001.1"/>
</dbReference>
<feature type="domain" description="Plasmid pRiA4b Orf3-like" evidence="2">
    <location>
        <begin position="49"/>
        <end position="165"/>
    </location>
</feature>
<feature type="domain" description="DUF6930" evidence="3">
    <location>
        <begin position="323"/>
        <end position="440"/>
    </location>
</feature>
<dbReference type="InterPro" id="IPR024047">
    <property type="entry name" value="MM3350-like_sf"/>
</dbReference>
<organism evidence="4 5">
    <name type="scientific">Deinococcus aquaticus</name>
    <dbReference type="NCBI Taxonomy" id="328692"/>
    <lineage>
        <taxon>Bacteria</taxon>
        <taxon>Thermotogati</taxon>
        <taxon>Deinococcota</taxon>
        <taxon>Deinococci</taxon>
        <taxon>Deinococcales</taxon>
        <taxon>Deinococcaceae</taxon>
        <taxon>Deinococcus</taxon>
    </lineage>
</organism>
<evidence type="ECO:0000256" key="1">
    <source>
        <dbReference type="SAM" id="MobiDB-lite"/>
    </source>
</evidence>
<dbReference type="SUPFAM" id="SSF159941">
    <property type="entry name" value="MM3350-like"/>
    <property type="match status" value="1"/>
</dbReference>
<reference evidence="4 5" key="1">
    <citation type="submission" date="2022-12" db="EMBL/GenBank/DDBJ databases">
        <title>Genome Sequence of Deinococcus aquaticus Type Strain PB314.</title>
        <authorList>
            <person name="Albert C."/>
            <person name="Hill J."/>
            <person name="Boren L."/>
            <person name="Scholz-Ng S."/>
            <person name="Fatema N."/>
            <person name="Grosso R."/>
            <person name="Soboslay E."/>
            <person name="Tuohy J."/>
        </authorList>
    </citation>
    <scope>NUCLEOTIDE SEQUENCE [LARGE SCALE GENOMIC DNA]</scope>
    <source>
        <strain evidence="4 5">PB-314</strain>
    </source>
</reference>
<evidence type="ECO:0000313" key="4">
    <source>
        <dbReference type="EMBL" id="WDA59098.1"/>
    </source>
</evidence>
<name>A0ABY7V1N3_9DEIO</name>
<dbReference type="Pfam" id="PF22007">
    <property type="entry name" value="DUF6930"/>
    <property type="match status" value="1"/>
</dbReference>
<evidence type="ECO:0000259" key="2">
    <source>
        <dbReference type="Pfam" id="PF07929"/>
    </source>
</evidence>
<feature type="region of interest" description="Disordered" evidence="1">
    <location>
        <begin position="215"/>
        <end position="296"/>
    </location>
</feature>
<proteinExistence type="predicted"/>
<dbReference type="Gene3D" id="3.10.290.30">
    <property type="entry name" value="MM3350-like"/>
    <property type="match status" value="1"/>
</dbReference>
<gene>
    <name evidence="4" type="ORF">M8445_02480</name>
</gene>
<sequence length="786" mass="85644">MTARRPQSRGMCRACGFTGTKATMTRHHDTCPQRPLHRVKARDGYRLRITAANSRYWLDVEVPASATLDDLDGFLRGIWLECCGHLSEFSIGPQEDHDDFDPFRPRRKRKQPTLEALGLGAGDRFDYTYDFGSSTNLKLTVQAREPVTTTARDTVRLLARNLPPELSCQECGAPARWAHSWEYDDLTGQPTLYCDRHGEQTRDEQLPVVNSPRMGVCAYEGGNDDDWPPAEAPEQAGKTPAAQKGSAQKSPAQKALAEKTSAPKTTPKKARTSETGTPTRGRPDRDGPPVTVEPDTGDAIIRIDSPLAAAFFDADDGDFDLDALRALPLDLNLVWIVTSRELPGLLPPEEGMPSVTLILNAVTGQILTTDIIPDASPEDVLDGVLDAMLDGTSAGVPARPRLIITPDAALAPVLADMLTDLDIQVNQQAMPEIDEMFAEMTAQVSTGLMDQQAAYAPRAFLTDADDATVRAFQQAGARFMAATPWQTFPPDRLLRASWTAPDGTPAQLYALVMGELGQEYGLALYPDWPSYVQHTNNSFNTDLALLVTGGLESLTMSTEAEFDPQDWARLRAAGLGARTKKAPSLTRFTVIGTAPARTPLHAVTALLNAVSERAERRRTTVTSLKTELDGVQIQFPAGPRDDLSPAEQGGSVQIIVRSSGAYVSSRAVILTGPPDMLLSRAFSAVRKMLREQERSLNERFHLPYYLESPHILIENGGMFGDLHARMWDSNVGAPNLTLAHLVRLGTLMDGLGTVQATRQPGTVDDLTLELGTGEDGDPTPPNLRLR</sequence>
<dbReference type="Proteomes" id="UP001217044">
    <property type="component" value="Chromosome"/>
</dbReference>